<feature type="compositionally biased region" description="Pro residues" evidence="3">
    <location>
        <begin position="421"/>
        <end position="430"/>
    </location>
</feature>
<evidence type="ECO:0000256" key="1">
    <source>
        <dbReference type="ARBA" id="ARBA00022676"/>
    </source>
</evidence>
<evidence type="ECO:0000256" key="2">
    <source>
        <dbReference type="ARBA" id="ARBA00022679"/>
    </source>
</evidence>
<dbReference type="OrthoDB" id="290149at2"/>
<dbReference type="EMBL" id="CP042912">
    <property type="protein sequence ID" value="QEG23493.1"/>
    <property type="molecule type" value="Genomic_DNA"/>
</dbReference>
<keyword evidence="6" id="KW-1185">Reference proteome</keyword>
<proteinExistence type="predicted"/>
<dbReference type="PANTHER" id="PTHR12526:SF629">
    <property type="entry name" value="TEICHURONIC ACID BIOSYNTHESIS GLYCOSYLTRANSFERASE TUAH-RELATED"/>
    <property type="match status" value="1"/>
</dbReference>
<sequence>MRLFRSRKKKNSNSETKRRVLFVSHEATRTGAPKIILNVLKHFHAQCDIQCETILHSGGFLAAEFGQHGVVDCMNLPREPGEELTKRVDKFVHREKSNIPVMAVCNSMESRFVAAELARHGVPLISLVHELPSSYTHQDYTTVFDASHRIVFPVHAVREATEAFTDVPYGKGLVLSQGLLNPQFGTGISRDDAHKRIRKELGLPENAFIVLGCGTLDLRKGIDHYVNIARATVAQNQSNMPIHFVWVGEGPRWTHSPYHYIQLDLENSPARNFVHFIGEREDVEPYFMGSDAFLLTSRVDPFPCVIHEAMASSLPVITFSDSGGAPEAVGNGSGFVVPYGDHSHAGNVIRMLAAQPEVATGMRERSFDRVHTRYRFEDYADKLIDVCESIMGYEIRKPVAAPTVAPIAPPPAAMYPETIPMHPPQPPQPQPIEQYSPEQRRVA</sequence>
<dbReference type="PANTHER" id="PTHR12526">
    <property type="entry name" value="GLYCOSYLTRANSFERASE"/>
    <property type="match status" value="1"/>
</dbReference>
<accession>A0A5B9PME7</accession>
<dbReference type="STRING" id="980251.GCA_001642875_02682"/>
<name>A0A5B9PME7_9BACT</name>
<dbReference type="AlphaFoldDB" id="A0A5B9PME7"/>
<evidence type="ECO:0000313" key="5">
    <source>
        <dbReference type="EMBL" id="QEG23493.1"/>
    </source>
</evidence>
<evidence type="ECO:0000313" key="6">
    <source>
        <dbReference type="Proteomes" id="UP000322214"/>
    </source>
</evidence>
<dbReference type="RefSeq" id="WP_075082023.1">
    <property type="nucleotide sequence ID" value="NZ_CP042912.1"/>
</dbReference>
<dbReference type="Proteomes" id="UP000322214">
    <property type="component" value="Chromosome"/>
</dbReference>
<organism evidence="5 6">
    <name type="scientific">Mariniblastus fucicola</name>
    <dbReference type="NCBI Taxonomy" id="980251"/>
    <lineage>
        <taxon>Bacteria</taxon>
        <taxon>Pseudomonadati</taxon>
        <taxon>Planctomycetota</taxon>
        <taxon>Planctomycetia</taxon>
        <taxon>Pirellulales</taxon>
        <taxon>Pirellulaceae</taxon>
        <taxon>Mariniblastus</taxon>
    </lineage>
</organism>
<protein>
    <submittedName>
        <fullName evidence="5">Alpha-galactosylglucosyldiacylglycerol synthase</fullName>
        <ecNumber evidence="5">2.4.1.-</ecNumber>
    </submittedName>
</protein>
<dbReference type="SUPFAM" id="SSF53756">
    <property type="entry name" value="UDP-Glycosyltransferase/glycogen phosphorylase"/>
    <property type="match status" value="1"/>
</dbReference>
<feature type="region of interest" description="Disordered" evidence="3">
    <location>
        <begin position="415"/>
        <end position="443"/>
    </location>
</feature>
<dbReference type="KEGG" id="mff:MFFC18_33920"/>
<evidence type="ECO:0000256" key="3">
    <source>
        <dbReference type="SAM" id="MobiDB-lite"/>
    </source>
</evidence>
<evidence type="ECO:0000259" key="4">
    <source>
        <dbReference type="Pfam" id="PF00534"/>
    </source>
</evidence>
<gene>
    <name evidence="5" type="primary">cpoA</name>
    <name evidence="5" type="ORF">MFFC18_33920</name>
</gene>
<dbReference type="InterPro" id="IPR001296">
    <property type="entry name" value="Glyco_trans_1"/>
</dbReference>
<keyword evidence="2 5" id="KW-0808">Transferase</keyword>
<dbReference type="Pfam" id="PF00534">
    <property type="entry name" value="Glycos_transf_1"/>
    <property type="match status" value="1"/>
</dbReference>
<keyword evidence="1 5" id="KW-0328">Glycosyltransferase</keyword>
<dbReference type="CDD" id="cd03801">
    <property type="entry name" value="GT4_PimA-like"/>
    <property type="match status" value="1"/>
</dbReference>
<dbReference type="EC" id="2.4.1.-" evidence="5"/>
<reference evidence="5 6" key="1">
    <citation type="submission" date="2019-08" db="EMBL/GenBank/DDBJ databases">
        <title>Deep-cultivation of Planctomycetes and their phenomic and genomic characterization uncovers novel biology.</title>
        <authorList>
            <person name="Wiegand S."/>
            <person name="Jogler M."/>
            <person name="Boedeker C."/>
            <person name="Pinto D."/>
            <person name="Vollmers J."/>
            <person name="Rivas-Marin E."/>
            <person name="Kohn T."/>
            <person name="Peeters S.H."/>
            <person name="Heuer A."/>
            <person name="Rast P."/>
            <person name="Oberbeckmann S."/>
            <person name="Bunk B."/>
            <person name="Jeske O."/>
            <person name="Meyerdierks A."/>
            <person name="Storesund J.E."/>
            <person name="Kallscheuer N."/>
            <person name="Luecker S."/>
            <person name="Lage O.M."/>
            <person name="Pohl T."/>
            <person name="Merkel B.J."/>
            <person name="Hornburger P."/>
            <person name="Mueller R.-W."/>
            <person name="Bruemmer F."/>
            <person name="Labrenz M."/>
            <person name="Spormann A.M."/>
            <person name="Op den Camp H."/>
            <person name="Overmann J."/>
            <person name="Amann R."/>
            <person name="Jetten M.S.M."/>
            <person name="Mascher T."/>
            <person name="Medema M.H."/>
            <person name="Devos D.P."/>
            <person name="Kaster A.-K."/>
            <person name="Ovreas L."/>
            <person name="Rohde M."/>
            <person name="Galperin M.Y."/>
            <person name="Jogler C."/>
        </authorList>
    </citation>
    <scope>NUCLEOTIDE SEQUENCE [LARGE SCALE GENOMIC DNA]</scope>
    <source>
        <strain evidence="5 6">FC18</strain>
    </source>
</reference>
<feature type="domain" description="Glycosyl transferase family 1" evidence="4">
    <location>
        <begin position="195"/>
        <end position="365"/>
    </location>
</feature>
<dbReference type="GO" id="GO:0016757">
    <property type="term" value="F:glycosyltransferase activity"/>
    <property type="evidence" value="ECO:0007669"/>
    <property type="project" value="UniProtKB-KW"/>
</dbReference>
<dbReference type="Gene3D" id="3.40.50.2000">
    <property type="entry name" value="Glycogen Phosphorylase B"/>
    <property type="match status" value="2"/>
</dbReference>